<gene>
    <name evidence="9" type="primary">BQ5605_C003g02427</name>
    <name evidence="9" type="ORF">BQ5605_C003G02427</name>
</gene>
<dbReference type="Proteomes" id="UP000249464">
    <property type="component" value="Unassembled WGS sequence"/>
</dbReference>
<sequence length="988" mass="106681">MSREGVHVAYRGSPIFGKLAPGSRNLSSVPMQASHSSPANLTSPSHDTFRSPIPPSPSTWAMGVHGSATSSSSPASSFRCDAGFSSPYASSYSTVASSPMTKSSSLQFSAERHGSSTSSSPSYDMMLQDQQHTRPELQRRLTAPAVHYASDSPSRSGSPAGVVRRPPIPKLRFDPATEVKRGVAKQSDDASIWPKEIDEAFRNGGLSSALFGKSRADLVSREPTAYFNLPELGRRKVLVDGKPAGRNELIALYILDRCHQERTRKQISSHIQVIKNAIIAQGQTQTFEPQRTMLTDAEARYWFPTHQIQCLDGSSPEPMPGVEYQPRVPLYPNFPISVAAKTMRPTAMTPMMPQTAYPMTQNRPIAGHHAPYYPSAKSLYGPMPLTPTTTLTHAISNLGLLSEPSPAIRYAETVMPESLCFWVSNGKPNGTEVMARLDSADAATGSQSVSFIESLPPATISYDRLMSMHDKYQCPFIHAKLNVTIPDENYSGRPLPTKFHSSYVLSSTQELDISVVTSMYIAGELQRVEKTSLIERVSVGSPALGSDVSSPVSAASPEVRDASRSSQRNANGKIEYNVPFGDKFWSWLFAKEAEIYDDSHQIVPTLIFTKNKEELESFANIAQAVLVVQEFSVHDAAMASSNGEVQSEVVLVVAHTVHLHDPAWPGGPFSVLSTLIRNQPGPLPGMPAAMPMPMPMPTQMPMPVPSPAERMPLGMIQNQNLPRQPTRTGPSSSSFGRRRGNSVNKPNLSLQIPPLPNFSFQQAPGQGGITAAKGGLHTPLMQIVHTPMDPPPFISGPPPPPHARAQRSYSQSSISPWDCTSPAFADPYSAEQGVGMPFFGEHDDHLSTSVQGHLNGAPTMAGAPMFHQMSTMHPTSRAMIDKLTAEALAAGTPTIEHFPGMIGTPITLHPTMNRVAGTNNARHPVKVVVSSTPIGSPLISAHTHVRTPALAVSSPAEEATAPKSASKVLASHEERDFFSGLLGESRYA</sequence>
<dbReference type="InterPro" id="IPR000818">
    <property type="entry name" value="TEA/ATTS_dom"/>
</dbReference>
<feature type="region of interest" description="Disordered" evidence="7">
    <location>
        <begin position="794"/>
        <end position="816"/>
    </location>
</feature>
<dbReference type="GO" id="GO:0000981">
    <property type="term" value="F:DNA-binding transcription factor activity, RNA polymerase II-specific"/>
    <property type="evidence" value="ECO:0007669"/>
    <property type="project" value="TreeGrafter"/>
</dbReference>
<proteinExistence type="inferred from homology"/>
<dbReference type="SMART" id="SM00426">
    <property type="entry name" value="TEA"/>
    <property type="match status" value="1"/>
</dbReference>
<evidence type="ECO:0000256" key="4">
    <source>
        <dbReference type="ARBA" id="ARBA00023163"/>
    </source>
</evidence>
<dbReference type="InterPro" id="IPR050937">
    <property type="entry name" value="TEC1_TEAD_TF"/>
</dbReference>
<keyword evidence="10" id="KW-1185">Reference proteome</keyword>
<dbReference type="PANTHER" id="PTHR11834:SF0">
    <property type="entry name" value="PROTEIN SCALLOPED"/>
    <property type="match status" value="1"/>
</dbReference>
<dbReference type="GO" id="GO:0000978">
    <property type="term" value="F:RNA polymerase II cis-regulatory region sequence-specific DNA binding"/>
    <property type="evidence" value="ECO:0007669"/>
    <property type="project" value="TreeGrafter"/>
</dbReference>
<protein>
    <submittedName>
        <fullName evidence="9">BQ5605_C003g02427 protein</fullName>
    </submittedName>
</protein>
<accession>A0A2X0MNT0</accession>
<feature type="compositionally biased region" description="Polar residues" evidence="7">
    <location>
        <begin position="26"/>
        <end position="46"/>
    </location>
</feature>
<dbReference type="EMBL" id="FQNC01000042">
    <property type="protein sequence ID" value="SGY40816.1"/>
    <property type="molecule type" value="Genomic_DNA"/>
</dbReference>
<dbReference type="AlphaFoldDB" id="A0A2X0MNT0"/>
<dbReference type="PANTHER" id="PTHR11834">
    <property type="entry name" value="TRANSCRIPTIONAL ENHANCER FACTOR TEF RELATED"/>
    <property type="match status" value="1"/>
</dbReference>
<organism evidence="9 10">
    <name type="scientific">Microbotryum silenes-dioicae</name>
    <dbReference type="NCBI Taxonomy" id="796604"/>
    <lineage>
        <taxon>Eukaryota</taxon>
        <taxon>Fungi</taxon>
        <taxon>Dikarya</taxon>
        <taxon>Basidiomycota</taxon>
        <taxon>Pucciniomycotina</taxon>
        <taxon>Microbotryomycetes</taxon>
        <taxon>Microbotryales</taxon>
        <taxon>Microbotryaceae</taxon>
        <taxon>Microbotryum</taxon>
    </lineage>
</organism>
<evidence type="ECO:0000256" key="2">
    <source>
        <dbReference type="ARBA" id="ARBA00008421"/>
    </source>
</evidence>
<name>A0A2X0MNT0_9BASI</name>
<feature type="domain" description="TEA" evidence="8">
    <location>
        <begin position="186"/>
        <end position="281"/>
    </location>
</feature>
<dbReference type="PROSITE" id="PS00554">
    <property type="entry name" value="TEA_1"/>
    <property type="match status" value="1"/>
</dbReference>
<keyword evidence="5" id="KW-0539">Nucleus</keyword>
<evidence type="ECO:0000313" key="9">
    <source>
        <dbReference type="EMBL" id="SGY40816.1"/>
    </source>
</evidence>
<dbReference type="GO" id="GO:0005634">
    <property type="term" value="C:nucleus"/>
    <property type="evidence" value="ECO:0007669"/>
    <property type="project" value="UniProtKB-SubCell"/>
</dbReference>
<dbReference type="PRINTS" id="PR00065">
    <property type="entry name" value="TEADOMAIN"/>
</dbReference>
<evidence type="ECO:0000256" key="5">
    <source>
        <dbReference type="ARBA" id="ARBA00023242"/>
    </source>
</evidence>
<keyword evidence="3" id="KW-0805">Transcription regulation</keyword>
<feature type="compositionally biased region" description="Basic and acidic residues" evidence="7">
    <location>
        <begin position="171"/>
        <end position="181"/>
    </location>
</feature>
<reference evidence="9 10" key="1">
    <citation type="submission" date="2016-11" db="EMBL/GenBank/DDBJ databases">
        <authorList>
            <person name="Jaros S."/>
            <person name="Januszkiewicz K."/>
            <person name="Wedrychowicz H."/>
        </authorList>
    </citation>
    <scope>NUCLEOTIDE SEQUENCE [LARGE SCALE GENOMIC DNA]</scope>
</reference>
<dbReference type="PROSITE" id="PS51088">
    <property type="entry name" value="TEA_2"/>
    <property type="match status" value="1"/>
</dbReference>
<feature type="DNA-binding region" description="TEA" evidence="6">
    <location>
        <begin position="186"/>
        <end position="281"/>
    </location>
</feature>
<feature type="region of interest" description="Disordered" evidence="7">
    <location>
        <begin position="543"/>
        <end position="568"/>
    </location>
</feature>
<evidence type="ECO:0000313" key="10">
    <source>
        <dbReference type="Proteomes" id="UP000249464"/>
    </source>
</evidence>
<feature type="region of interest" description="Disordered" evidence="7">
    <location>
        <begin position="718"/>
        <end position="744"/>
    </location>
</feature>
<feature type="region of interest" description="Disordered" evidence="7">
    <location>
        <begin position="103"/>
        <end position="187"/>
    </location>
</feature>
<dbReference type="Pfam" id="PF01285">
    <property type="entry name" value="TEA"/>
    <property type="match status" value="1"/>
</dbReference>
<dbReference type="InterPro" id="IPR038096">
    <property type="entry name" value="TEA/ATTS_sf"/>
</dbReference>
<evidence type="ECO:0000259" key="8">
    <source>
        <dbReference type="PROSITE" id="PS51088"/>
    </source>
</evidence>
<feature type="compositionally biased region" description="Low complexity" evidence="7">
    <location>
        <begin position="548"/>
        <end position="557"/>
    </location>
</feature>
<feature type="compositionally biased region" description="Low complexity" evidence="7">
    <location>
        <begin position="67"/>
        <end position="76"/>
    </location>
</feature>
<keyword evidence="4" id="KW-0804">Transcription</keyword>
<evidence type="ECO:0000256" key="6">
    <source>
        <dbReference type="PROSITE-ProRule" id="PRU00505"/>
    </source>
</evidence>
<evidence type="ECO:0000256" key="1">
    <source>
        <dbReference type="ARBA" id="ARBA00004123"/>
    </source>
</evidence>
<comment type="subcellular location">
    <subcellularLocation>
        <location evidence="1">Nucleus</location>
    </subcellularLocation>
</comment>
<dbReference type="GO" id="GO:0005667">
    <property type="term" value="C:transcription regulator complex"/>
    <property type="evidence" value="ECO:0007669"/>
    <property type="project" value="TreeGrafter"/>
</dbReference>
<dbReference type="STRING" id="796604.A0A2X0MNT0"/>
<dbReference type="Gene3D" id="6.10.20.40">
    <property type="entry name" value="TEA/ATTS domain"/>
    <property type="match status" value="1"/>
</dbReference>
<evidence type="ECO:0000256" key="3">
    <source>
        <dbReference type="ARBA" id="ARBA00023015"/>
    </source>
</evidence>
<feature type="region of interest" description="Disordered" evidence="7">
    <location>
        <begin position="26"/>
        <end position="76"/>
    </location>
</feature>
<evidence type="ECO:0000256" key="7">
    <source>
        <dbReference type="SAM" id="MobiDB-lite"/>
    </source>
</evidence>
<comment type="similarity">
    <text evidence="2">Belongs to the TEC1 family.</text>
</comment>
<feature type="compositionally biased region" description="Low complexity" evidence="7">
    <location>
        <begin position="725"/>
        <end position="735"/>
    </location>
</feature>